<organism evidence="1 2">
    <name type="scientific">Ficus carica</name>
    <name type="common">Common fig</name>
    <dbReference type="NCBI Taxonomy" id="3494"/>
    <lineage>
        <taxon>Eukaryota</taxon>
        <taxon>Viridiplantae</taxon>
        <taxon>Streptophyta</taxon>
        <taxon>Embryophyta</taxon>
        <taxon>Tracheophyta</taxon>
        <taxon>Spermatophyta</taxon>
        <taxon>Magnoliopsida</taxon>
        <taxon>eudicotyledons</taxon>
        <taxon>Gunneridae</taxon>
        <taxon>Pentapetalae</taxon>
        <taxon>rosids</taxon>
        <taxon>fabids</taxon>
        <taxon>Rosales</taxon>
        <taxon>Moraceae</taxon>
        <taxon>Ficeae</taxon>
        <taxon>Ficus</taxon>
    </lineage>
</organism>
<keyword evidence="2" id="KW-1185">Reference proteome</keyword>
<accession>A0AA88D2U9</accession>
<dbReference type="Proteomes" id="UP001187192">
    <property type="component" value="Unassembled WGS sequence"/>
</dbReference>
<evidence type="ECO:0000313" key="2">
    <source>
        <dbReference type="Proteomes" id="UP001187192"/>
    </source>
</evidence>
<dbReference type="EMBL" id="BTGU01000011">
    <property type="protein sequence ID" value="GMN40496.1"/>
    <property type="molecule type" value="Genomic_DNA"/>
</dbReference>
<reference evidence="1" key="1">
    <citation type="submission" date="2023-07" db="EMBL/GenBank/DDBJ databases">
        <title>draft genome sequence of fig (Ficus carica).</title>
        <authorList>
            <person name="Takahashi T."/>
            <person name="Nishimura K."/>
        </authorList>
    </citation>
    <scope>NUCLEOTIDE SEQUENCE</scope>
</reference>
<proteinExistence type="predicted"/>
<comment type="caution">
    <text evidence="1">The sequence shown here is derived from an EMBL/GenBank/DDBJ whole genome shotgun (WGS) entry which is preliminary data.</text>
</comment>
<sequence length="83" mass="9441">MGGSIAIRRLHREIRLCNRNRDCHSSSQASPEKASLLAVKPRVVSVTGAPVSYYLDKQRMEGGRERRERMGSLWKESWISIKG</sequence>
<protein>
    <submittedName>
        <fullName evidence="1">Uncharacterized protein</fullName>
    </submittedName>
</protein>
<evidence type="ECO:0000313" key="1">
    <source>
        <dbReference type="EMBL" id="GMN40496.1"/>
    </source>
</evidence>
<dbReference type="AlphaFoldDB" id="A0AA88D2U9"/>
<name>A0AA88D2U9_FICCA</name>
<gene>
    <name evidence="1" type="ORF">TIFTF001_009725</name>
</gene>